<evidence type="ECO:0000256" key="6">
    <source>
        <dbReference type="ARBA" id="ARBA00023180"/>
    </source>
</evidence>
<evidence type="ECO:0000313" key="11">
    <source>
        <dbReference type="Proteomes" id="UP000322873"/>
    </source>
</evidence>
<accession>A0A5M9JZS8</accession>
<reference evidence="10 11" key="1">
    <citation type="submission" date="2019-06" db="EMBL/GenBank/DDBJ databases">
        <title>Genome Sequence of the Brown Rot Fungal Pathogen Monilinia fructicola.</title>
        <authorList>
            <person name="De Miccolis Angelini R.M."/>
            <person name="Landi L."/>
            <person name="Abate D."/>
            <person name="Pollastro S."/>
            <person name="Romanazzi G."/>
            <person name="Faretra F."/>
        </authorList>
    </citation>
    <scope>NUCLEOTIDE SEQUENCE [LARGE SCALE GENOMIC DNA]</scope>
    <source>
        <strain evidence="10 11">Mfrc123</strain>
    </source>
</reference>
<protein>
    <recommendedName>
        <fullName evidence="12">Plastocyanin-like domain-containing protein</fullName>
    </recommendedName>
</protein>
<evidence type="ECO:0008006" key="12">
    <source>
        <dbReference type="Google" id="ProtNLM"/>
    </source>
</evidence>
<dbReference type="GO" id="GO:0010106">
    <property type="term" value="P:cellular response to iron ion starvation"/>
    <property type="evidence" value="ECO:0007669"/>
    <property type="project" value="TreeGrafter"/>
</dbReference>
<dbReference type="Pfam" id="PF07732">
    <property type="entry name" value="Cu-oxidase_3"/>
    <property type="match status" value="1"/>
</dbReference>
<dbReference type="PANTHER" id="PTHR11709">
    <property type="entry name" value="MULTI-COPPER OXIDASE"/>
    <property type="match status" value="1"/>
</dbReference>
<evidence type="ECO:0000259" key="8">
    <source>
        <dbReference type="Pfam" id="PF00394"/>
    </source>
</evidence>
<organism evidence="10 11">
    <name type="scientific">Monilinia fructicola</name>
    <name type="common">Brown rot fungus</name>
    <name type="synonym">Ciboria fructicola</name>
    <dbReference type="NCBI Taxonomy" id="38448"/>
    <lineage>
        <taxon>Eukaryota</taxon>
        <taxon>Fungi</taxon>
        <taxon>Dikarya</taxon>
        <taxon>Ascomycota</taxon>
        <taxon>Pezizomycotina</taxon>
        <taxon>Leotiomycetes</taxon>
        <taxon>Helotiales</taxon>
        <taxon>Sclerotiniaceae</taxon>
        <taxon>Monilinia</taxon>
    </lineage>
</organism>
<feature type="chain" id="PRO_5024390736" description="Plastocyanin-like domain-containing protein" evidence="7">
    <location>
        <begin position="25"/>
        <end position="269"/>
    </location>
</feature>
<keyword evidence="4" id="KW-0560">Oxidoreductase</keyword>
<evidence type="ECO:0000313" key="10">
    <source>
        <dbReference type="EMBL" id="KAA8573679.1"/>
    </source>
</evidence>
<dbReference type="FunFam" id="2.60.40.420:FF:000022">
    <property type="entry name" value="FET5p Multicopper oxidase"/>
    <property type="match status" value="1"/>
</dbReference>
<dbReference type="InterPro" id="IPR045087">
    <property type="entry name" value="Cu-oxidase_fam"/>
</dbReference>
<dbReference type="GO" id="GO:0004322">
    <property type="term" value="F:ferroxidase activity"/>
    <property type="evidence" value="ECO:0007669"/>
    <property type="project" value="TreeGrafter"/>
</dbReference>
<evidence type="ECO:0000259" key="9">
    <source>
        <dbReference type="Pfam" id="PF07732"/>
    </source>
</evidence>
<comment type="similarity">
    <text evidence="1">Belongs to the multicopper oxidase family.</text>
</comment>
<dbReference type="CDD" id="cd13877">
    <property type="entry name" value="CuRO_2_Fet3p_like"/>
    <property type="match status" value="1"/>
</dbReference>
<dbReference type="Proteomes" id="UP000322873">
    <property type="component" value="Unassembled WGS sequence"/>
</dbReference>
<feature type="domain" description="Plastocyanin-like" evidence="8">
    <location>
        <begin position="158"/>
        <end position="264"/>
    </location>
</feature>
<dbReference type="VEuPathDB" id="FungiDB:MFRU_001g03680"/>
<dbReference type="GO" id="GO:0033215">
    <property type="term" value="P:reductive iron assimilation"/>
    <property type="evidence" value="ECO:0007669"/>
    <property type="project" value="TreeGrafter"/>
</dbReference>
<keyword evidence="11" id="KW-1185">Reference proteome</keyword>
<proteinExistence type="inferred from homology"/>
<keyword evidence="6" id="KW-0325">Glycoprotein</keyword>
<feature type="signal peptide" evidence="7">
    <location>
        <begin position="1"/>
        <end position="24"/>
    </location>
</feature>
<evidence type="ECO:0000256" key="3">
    <source>
        <dbReference type="ARBA" id="ARBA00022729"/>
    </source>
</evidence>
<evidence type="ECO:0000256" key="1">
    <source>
        <dbReference type="ARBA" id="ARBA00010609"/>
    </source>
</evidence>
<gene>
    <name evidence="10" type="ORF">EYC84_005256</name>
</gene>
<dbReference type="InterPro" id="IPR044130">
    <property type="entry name" value="CuRO_2_Fet3-like"/>
</dbReference>
<sequence length="269" mass="30026">MAISLSFFPILPALLLVFSLLTEAATVTYDFNITWVRANPDGAHERPTIGINGQWPLPIMRAKVGDRVIVNVDNQLGNQSTTLHFHGLFMNGTTHMDGPAQVSQCDIPSGSQFIYNFTVNQPGTYWYHSHSKGQYPDGLRAPFIISDPDFPYADGVDEEFVLSVSDWYHDEMQVWIPKFIGVANPTGAEPVPQAVLFNDTQNLTVAVEPGKTYLFRMVNMGAFAGQYVWFEGHNITIVEVDGVYTEKAEAESIYIAAAQRYSFFADNQE</sequence>
<dbReference type="InterPro" id="IPR011707">
    <property type="entry name" value="Cu-oxidase-like_N"/>
</dbReference>
<dbReference type="GO" id="GO:0033573">
    <property type="term" value="C:high-affinity iron permease complex"/>
    <property type="evidence" value="ECO:0007669"/>
    <property type="project" value="TreeGrafter"/>
</dbReference>
<evidence type="ECO:0000256" key="5">
    <source>
        <dbReference type="ARBA" id="ARBA00023008"/>
    </source>
</evidence>
<comment type="caution">
    <text evidence="10">The sequence shown here is derived from an EMBL/GenBank/DDBJ whole genome shotgun (WGS) entry which is preliminary data.</text>
</comment>
<feature type="domain" description="Plastocyanin-like" evidence="9">
    <location>
        <begin position="33"/>
        <end position="148"/>
    </location>
</feature>
<name>A0A5M9JZS8_MONFR</name>
<dbReference type="AlphaFoldDB" id="A0A5M9JZS8"/>
<dbReference type="Gene3D" id="2.60.40.420">
    <property type="entry name" value="Cupredoxins - blue copper proteins"/>
    <property type="match status" value="2"/>
</dbReference>
<evidence type="ECO:0000256" key="7">
    <source>
        <dbReference type="SAM" id="SignalP"/>
    </source>
</evidence>
<dbReference type="InterPro" id="IPR001117">
    <property type="entry name" value="Cu-oxidase_2nd"/>
</dbReference>
<dbReference type="Pfam" id="PF00394">
    <property type="entry name" value="Cu-oxidase"/>
    <property type="match status" value="1"/>
</dbReference>
<keyword evidence="2" id="KW-0479">Metal-binding</keyword>
<keyword evidence="5" id="KW-0186">Copper</keyword>
<evidence type="ECO:0000256" key="4">
    <source>
        <dbReference type="ARBA" id="ARBA00023002"/>
    </source>
</evidence>
<evidence type="ECO:0000256" key="2">
    <source>
        <dbReference type="ARBA" id="ARBA00022723"/>
    </source>
</evidence>
<dbReference type="EMBL" id="VICG01000003">
    <property type="protein sequence ID" value="KAA8573679.1"/>
    <property type="molecule type" value="Genomic_DNA"/>
</dbReference>
<dbReference type="InterPro" id="IPR008972">
    <property type="entry name" value="Cupredoxin"/>
</dbReference>
<dbReference type="SUPFAM" id="SSF49503">
    <property type="entry name" value="Cupredoxins"/>
    <property type="match status" value="2"/>
</dbReference>
<dbReference type="GO" id="GO:0005507">
    <property type="term" value="F:copper ion binding"/>
    <property type="evidence" value="ECO:0007669"/>
    <property type="project" value="InterPro"/>
</dbReference>
<keyword evidence="3 7" id="KW-0732">Signal</keyword>
<dbReference type="CDD" id="cd13851">
    <property type="entry name" value="CuRO_1_Fet3p"/>
    <property type="match status" value="1"/>
</dbReference>
<dbReference type="PANTHER" id="PTHR11709:SF361">
    <property type="entry name" value="IRON TRANSPORT MULTICOPPER OXIDASE FET3"/>
    <property type="match status" value="1"/>
</dbReference>